<organism evidence="2 3">
    <name type="scientific">Parascaris univalens</name>
    <name type="common">Nematode worm</name>
    <dbReference type="NCBI Taxonomy" id="6257"/>
    <lineage>
        <taxon>Eukaryota</taxon>
        <taxon>Metazoa</taxon>
        <taxon>Ecdysozoa</taxon>
        <taxon>Nematoda</taxon>
        <taxon>Chromadorea</taxon>
        <taxon>Rhabditida</taxon>
        <taxon>Spirurina</taxon>
        <taxon>Ascaridomorpha</taxon>
        <taxon>Ascaridoidea</taxon>
        <taxon>Ascarididae</taxon>
        <taxon>Parascaris</taxon>
    </lineage>
</organism>
<evidence type="ECO:0000259" key="1">
    <source>
        <dbReference type="Pfam" id="PF01549"/>
    </source>
</evidence>
<protein>
    <submittedName>
        <fullName evidence="3">ShKT domain-containing protein</fullName>
    </submittedName>
</protein>
<dbReference type="InterPro" id="IPR003582">
    <property type="entry name" value="ShKT_dom"/>
</dbReference>
<dbReference type="AlphaFoldDB" id="A0A915BFC1"/>
<keyword evidence="2" id="KW-1185">Reference proteome</keyword>
<dbReference type="Pfam" id="PF01549">
    <property type="entry name" value="ShK"/>
    <property type="match status" value="1"/>
</dbReference>
<accession>A0A915BFC1</accession>
<reference evidence="3" key="1">
    <citation type="submission" date="2022-11" db="UniProtKB">
        <authorList>
            <consortium name="WormBaseParasite"/>
        </authorList>
    </citation>
    <scope>IDENTIFICATION</scope>
</reference>
<name>A0A915BFC1_PARUN</name>
<dbReference type="WBParaSite" id="PgR037_g032_t01">
    <property type="protein sequence ID" value="PgR037_g032_t01"/>
    <property type="gene ID" value="PgR037_g032"/>
</dbReference>
<sequence length="283" mass="29936">MHGSKLATFVYQKGIERLEHRIRLPIRGYRTTGQSLAGYPSAEIRSSELLGSAPLLTPDDCQDRSAQCALWASTGQCASNAAYMHRVCPQSCGIPCLSSATGNYGTSPSGYGLTSSYDPYGLISKYGVGIGSPLLGPTAYTLGTGYGIDSITNPIYRTHGGYGLESLAGSGYGLDSALGSFDLGLSGLGPQYGLSYDSRSGFNNYGLGMMDGLANSYGIDSGYGGDSTAALLSQYAMLSGVITSWMPMPNRGFVEVDELDRSKMELIKQPHKDEVSVMVRLAT</sequence>
<evidence type="ECO:0000313" key="2">
    <source>
        <dbReference type="Proteomes" id="UP000887569"/>
    </source>
</evidence>
<proteinExistence type="predicted"/>
<feature type="domain" description="ShKT" evidence="1">
    <location>
        <begin position="60"/>
        <end position="94"/>
    </location>
</feature>
<dbReference type="Proteomes" id="UP000887569">
    <property type="component" value="Unplaced"/>
</dbReference>
<evidence type="ECO:0000313" key="3">
    <source>
        <dbReference type="WBParaSite" id="PgR037_g032_t01"/>
    </source>
</evidence>